<dbReference type="Proteomes" id="UP000009096">
    <property type="component" value="Chromosome 5"/>
</dbReference>
<keyword evidence="2" id="KW-1185">Reference proteome</keyword>
<dbReference type="KEGG" id="fvr:FVEG_02686"/>
<dbReference type="HOGENOM" id="CLU_145544_0_0_1"/>
<name>W7M5L5_GIBM7</name>
<dbReference type="eggNOG" id="ENOG502SU9X">
    <property type="taxonomic scope" value="Eukaryota"/>
</dbReference>
<evidence type="ECO:0000313" key="1">
    <source>
        <dbReference type="EMBL" id="EWG40192.1"/>
    </source>
</evidence>
<evidence type="ECO:0000313" key="2">
    <source>
        <dbReference type="Proteomes" id="UP000009096"/>
    </source>
</evidence>
<reference evidence="1 2" key="1">
    <citation type="journal article" date="2010" name="Nature">
        <title>Comparative genomics reveals mobile pathogenicity chromosomes in Fusarium.</title>
        <authorList>
            <person name="Ma L.J."/>
            <person name="van der Does H.C."/>
            <person name="Borkovich K.A."/>
            <person name="Coleman J.J."/>
            <person name="Daboussi M.J."/>
            <person name="Di Pietro A."/>
            <person name="Dufresne M."/>
            <person name="Freitag M."/>
            <person name="Grabherr M."/>
            <person name="Henrissat B."/>
            <person name="Houterman P.M."/>
            <person name="Kang S."/>
            <person name="Shim W.B."/>
            <person name="Woloshuk C."/>
            <person name="Xie X."/>
            <person name="Xu J.R."/>
            <person name="Antoniw J."/>
            <person name="Baker S.E."/>
            <person name="Bluhm B.H."/>
            <person name="Breakspear A."/>
            <person name="Brown D.W."/>
            <person name="Butchko R.A."/>
            <person name="Chapman S."/>
            <person name="Coulson R."/>
            <person name="Coutinho P.M."/>
            <person name="Danchin E.G."/>
            <person name="Diener A."/>
            <person name="Gale L.R."/>
            <person name="Gardiner D.M."/>
            <person name="Goff S."/>
            <person name="Hammond-Kosack K.E."/>
            <person name="Hilburn K."/>
            <person name="Hua-Van A."/>
            <person name="Jonkers W."/>
            <person name="Kazan K."/>
            <person name="Kodira C.D."/>
            <person name="Koehrsen M."/>
            <person name="Kumar L."/>
            <person name="Lee Y.H."/>
            <person name="Li L."/>
            <person name="Manners J.M."/>
            <person name="Miranda-Saavedra D."/>
            <person name="Mukherjee M."/>
            <person name="Park G."/>
            <person name="Park J."/>
            <person name="Park S.Y."/>
            <person name="Proctor R.H."/>
            <person name="Regev A."/>
            <person name="Ruiz-Roldan M.C."/>
            <person name="Sain D."/>
            <person name="Sakthikumar S."/>
            <person name="Sykes S."/>
            <person name="Schwartz D.C."/>
            <person name="Turgeon B.G."/>
            <person name="Wapinski I."/>
            <person name="Yoder O."/>
            <person name="Young S."/>
            <person name="Zeng Q."/>
            <person name="Zhou S."/>
            <person name="Galagan J."/>
            <person name="Cuomo C.A."/>
            <person name="Kistler H.C."/>
            <person name="Rep M."/>
        </authorList>
    </citation>
    <scope>NUCLEOTIDE SEQUENCE [LARGE SCALE GENOMIC DNA]</scope>
    <source>
        <strain evidence="2">M3125 / FGSC 7600</strain>
    </source>
</reference>
<dbReference type="EMBL" id="CM000582">
    <property type="protein sequence ID" value="EWG40192.1"/>
    <property type="molecule type" value="Genomic_DNA"/>
</dbReference>
<dbReference type="EMBL" id="DS022244">
    <property type="protein sequence ID" value="EWG40192.1"/>
    <property type="molecule type" value="Genomic_DNA"/>
</dbReference>
<dbReference type="RefSeq" id="XP_018746383.1">
    <property type="nucleotide sequence ID" value="XM_018890120.1"/>
</dbReference>
<dbReference type="VEuPathDB" id="FungiDB:FVEG_02686"/>
<proteinExistence type="predicted"/>
<protein>
    <submittedName>
        <fullName evidence="1">Uncharacterized protein</fullName>
    </submittedName>
</protein>
<organism evidence="1 2">
    <name type="scientific">Gibberella moniliformis (strain M3125 / FGSC 7600)</name>
    <name type="common">Maize ear and stalk rot fungus</name>
    <name type="synonym">Fusarium verticillioides</name>
    <dbReference type="NCBI Taxonomy" id="334819"/>
    <lineage>
        <taxon>Eukaryota</taxon>
        <taxon>Fungi</taxon>
        <taxon>Dikarya</taxon>
        <taxon>Ascomycota</taxon>
        <taxon>Pezizomycotina</taxon>
        <taxon>Sordariomycetes</taxon>
        <taxon>Hypocreomycetidae</taxon>
        <taxon>Hypocreales</taxon>
        <taxon>Nectriaceae</taxon>
        <taxon>Fusarium</taxon>
        <taxon>Fusarium fujikuroi species complex</taxon>
    </lineage>
</organism>
<gene>
    <name evidence="1" type="ORF">FVEG_02686</name>
</gene>
<dbReference type="AlphaFoldDB" id="W7M5L5"/>
<dbReference type="OrthoDB" id="5302289at2759"/>
<sequence>MHDSPASTPSTWPAYIRRTSTTMMTITSHDSPQYLPYCFPSNRPVSSQRPQPQSLFQQEAPYLHYSNINNVTSALDSFNTEDMAAATASHRRHHQDDSSVAQALEIARESPDGSSDPTISKILENALKRIWSKVELQPDSYVMTRDEFAVFNFFQDRFVNSVNTKKAVDARKRYWDNTHA</sequence>
<accession>W7M5L5</accession>
<dbReference type="GeneID" id="30060875"/>
<dbReference type="OMA" id="YWDNARA"/>